<keyword evidence="2" id="KW-1185">Reference proteome</keyword>
<dbReference type="EMBL" id="CM007904">
    <property type="protein sequence ID" value="OTF94417.1"/>
    <property type="molecule type" value="Genomic_DNA"/>
</dbReference>
<evidence type="ECO:0000313" key="1">
    <source>
        <dbReference type="EMBL" id="OTF94417.1"/>
    </source>
</evidence>
<evidence type="ECO:0000313" key="2">
    <source>
        <dbReference type="Proteomes" id="UP000215914"/>
    </source>
</evidence>
<organism evidence="1 2">
    <name type="scientific">Helianthus annuus</name>
    <name type="common">Common sunflower</name>
    <dbReference type="NCBI Taxonomy" id="4232"/>
    <lineage>
        <taxon>Eukaryota</taxon>
        <taxon>Viridiplantae</taxon>
        <taxon>Streptophyta</taxon>
        <taxon>Embryophyta</taxon>
        <taxon>Tracheophyta</taxon>
        <taxon>Spermatophyta</taxon>
        <taxon>Magnoliopsida</taxon>
        <taxon>eudicotyledons</taxon>
        <taxon>Gunneridae</taxon>
        <taxon>Pentapetalae</taxon>
        <taxon>asterids</taxon>
        <taxon>campanulids</taxon>
        <taxon>Asterales</taxon>
        <taxon>Asteraceae</taxon>
        <taxon>Asteroideae</taxon>
        <taxon>Heliantheae alliance</taxon>
        <taxon>Heliantheae</taxon>
        <taxon>Helianthus</taxon>
    </lineage>
</organism>
<proteinExistence type="predicted"/>
<reference evidence="2" key="1">
    <citation type="journal article" date="2017" name="Nature">
        <title>The sunflower genome provides insights into oil metabolism, flowering and Asterid evolution.</title>
        <authorList>
            <person name="Badouin H."/>
            <person name="Gouzy J."/>
            <person name="Grassa C.J."/>
            <person name="Murat F."/>
            <person name="Staton S.E."/>
            <person name="Cottret L."/>
            <person name="Lelandais-Briere C."/>
            <person name="Owens G.L."/>
            <person name="Carrere S."/>
            <person name="Mayjonade B."/>
            <person name="Legrand L."/>
            <person name="Gill N."/>
            <person name="Kane N.C."/>
            <person name="Bowers J.E."/>
            <person name="Hubner S."/>
            <person name="Bellec A."/>
            <person name="Berard A."/>
            <person name="Berges H."/>
            <person name="Blanchet N."/>
            <person name="Boniface M.C."/>
            <person name="Brunel D."/>
            <person name="Catrice O."/>
            <person name="Chaidir N."/>
            <person name="Claudel C."/>
            <person name="Donnadieu C."/>
            <person name="Faraut T."/>
            <person name="Fievet G."/>
            <person name="Helmstetter N."/>
            <person name="King M."/>
            <person name="Knapp S.J."/>
            <person name="Lai Z."/>
            <person name="Le Paslier M.C."/>
            <person name="Lippi Y."/>
            <person name="Lorenzon L."/>
            <person name="Mandel J.R."/>
            <person name="Marage G."/>
            <person name="Marchand G."/>
            <person name="Marquand E."/>
            <person name="Bret-Mestries E."/>
            <person name="Morien E."/>
            <person name="Nambeesan S."/>
            <person name="Nguyen T."/>
            <person name="Pegot-Espagnet P."/>
            <person name="Pouilly N."/>
            <person name="Raftis F."/>
            <person name="Sallet E."/>
            <person name="Schiex T."/>
            <person name="Thomas J."/>
            <person name="Vandecasteele C."/>
            <person name="Vares D."/>
            <person name="Vear F."/>
            <person name="Vautrin S."/>
            <person name="Crespi M."/>
            <person name="Mangin B."/>
            <person name="Burke J.M."/>
            <person name="Salse J."/>
            <person name="Munos S."/>
            <person name="Vincourt P."/>
            <person name="Rieseberg L.H."/>
            <person name="Langlade N.B."/>
        </authorList>
    </citation>
    <scope>NUCLEOTIDE SEQUENCE [LARGE SCALE GENOMIC DNA]</scope>
    <source>
        <strain evidence="2">cv. SF193</strain>
    </source>
</reference>
<dbReference type="Proteomes" id="UP000215914">
    <property type="component" value="Chromosome 15"/>
</dbReference>
<dbReference type="AlphaFoldDB" id="A0A251S6F1"/>
<accession>A0A251S6F1</accession>
<dbReference type="InParanoid" id="A0A251S6F1"/>
<name>A0A251S6F1_HELAN</name>
<protein>
    <submittedName>
        <fullName evidence="1">Uncharacterized protein</fullName>
    </submittedName>
</protein>
<sequence length="57" mass="6525">MKNISGAHHPPHRLHLLHFKPPTIIYIFHHHHHLHLHLSPPLPTTTSLPSTVTSPPF</sequence>
<gene>
    <name evidence="1" type="ORF">HannXRQ_Chr15g0471851</name>
</gene>